<evidence type="ECO:0000259" key="2">
    <source>
        <dbReference type="Pfam" id="PF01869"/>
    </source>
</evidence>
<dbReference type="CDD" id="cd24035">
    <property type="entry name" value="ASKHA_NBD_O66634-like_rpt2"/>
    <property type="match status" value="1"/>
</dbReference>
<dbReference type="Gene3D" id="3.30.420.40">
    <property type="match status" value="4"/>
</dbReference>
<dbReference type="InterPro" id="IPR051805">
    <property type="entry name" value="Dehydratase_Activator_Redct"/>
</dbReference>
<dbReference type="InterPro" id="IPR002731">
    <property type="entry name" value="ATPase_BadF"/>
</dbReference>
<comment type="caution">
    <text evidence="4">The sequence shown here is derived from an EMBL/GenBank/DDBJ whole genome shotgun (WGS) entry which is preliminary data.</text>
</comment>
<organism evidence="4 5">
    <name type="scientific">Hallella seregens ATCC 51272</name>
    <dbReference type="NCBI Taxonomy" id="1336250"/>
    <lineage>
        <taxon>Bacteria</taxon>
        <taxon>Pseudomonadati</taxon>
        <taxon>Bacteroidota</taxon>
        <taxon>Bacteroidia</taxon>
        <taxon>Bacteroidales</taxon>
        <taxon>Prevotellaceae</taxon>
        <taxon>Hallella</taxon>
    </lineage>
</organism>
<dbReference type="CDD" id="cd24034">
    <property type="entry name" value="ASKHA_NBD_O66634-like_rpt1"/>
    <property type="match status" value="1"/>
</dbReference>
<dbReference type="SUPFAM" id="SSF53067">
    <property type="entry name" value="Actin-like ATPase domain"/>
    <property type="match status" value="2"/>
</dbReference>
<keyword evidence="5" id="KW-1185">Reference proteome</keyword>
<feature type="region of interest" description="Disordered" evidence="1">
    <location>
        <begin position="1021"/>
        <end position="1058"/>
    </location>
</feature>
<gene>
    <name evidence="4" type="ORF">ACFFK8_01935</name>
</gene>
<dbReference type="PANTHER" id="PTHR32329">
    <property type="entry name" value="BIFUNCTIONAL PROTEIN [INCLUDES 2-HYDROXYACYL-COA DEHYDRATASE (N-TER) AND ITS ACTIVATOR DOMAIN (C_TERM)-RELATED"/>
    <property type="match status" value="1"/>
</dbReference>
<dbReference type="RefSeq" id="WP_027952513.1">
    <property type="nucleotide sequence ID" value="NZ_JADU01000020.1"/>
</dbReference>
<evidence type="ECO:0000313" key="5">
    <source>
        <dbReference type="Proteomes" id="UP001589688"/>
    </source>
</evidence>
<dbReference type="InterPro" id="IPR018709">
    <property type="entry name" value="CoA_activase_DUF2229"/>
</dbReference>
<dbReference type="PANTHER" id="PTHR32329:SF4">
    <property type="entry name" value="ACTIVATOR OF 2-HYDROXYACYL-COA DEHYDRATASE"/>
    <property type="match status" value="1"/>
</dbReference>
<protein>
    <submittedName>
        <fullName evidence="4">Acyl-CoA dehydratase activase-related protein</fullName>
    </submittedName>
</protein>
<dbReference type="EMBL" id="JBHLZF010000001">
    <property type="protein sequence ID" value="MFB9896613.1"/>
    <property type="molecule type" value="Genomic_DNA"/>
</dbReference>
<feature type="domain" description="ATPase BadF/BadG/BcrA/BcrD type" evidence="2">
    <location>
        <begin position="336"/>
        <end position="597"/>
    </location>
</feature>
<dbReference type="InterPro" id="IPR043129">
    <property type="entry name" value="ATPase_NBD"/>
</dbReference>
<feature type="domain" description="DUF2229" evidence="3">
    <location>
        <begin position="704"/>
        <end position="925"/>
    </location>
</feature>
<evidence type="ECO:0000256" key="1">
    <source>
        <dbReference type="SAM" id="MobiDB-lite"/>
    </source>
</evidence>
<name>A0ABV5ZIR3_9BACT</name>
<dbReference type="Proteomes" id="UP001589688">
    <property type="component" value="Unassembled WGS sequence"/>
</dbReference>
<evidence type="ECO:0000313" key="4">
    <source>
        <dbReference type="EMBL" id="MFB9896613.1"/>
    </source>
</evidence>
<accession>A0ABV5ZIR3</accession>
<feature type="domain" description="ATPase BadF/BadG/BcrA/BcrD type" evidence="2">
    <location>
        <begin position="7"/>
        <end position="255"/>
    </location>
</feature>
<feature type="region of interest" description="Disordered" evidence="1">
    <location>
        <begin position="275"/>
        <end position="296"/>
    </location>
</feature>
<sequence>MDKTYRVGLDVGSTTAKIAVLDHDDRLVYSRYERHNAKVNELVHNYLHEIRQQLGDVRLRLCVTGSVGMSAAEQLGAEFVQEVVAATVFARHRHPEAKALIDIGGEDAKVVFFNGQSMELRMNGNCAGGTGAFIDQMSVLMGCDNARLDELARQSTHLYPMAARCGVFAKTDIQNLMSRNLPKSDIAASIFHSIAVQTVTTLSHGCDFTPPILLCGGPLTFLPSLRKAFADYLELSTTDFIVVHEGNLIPAIGCAIRAGQSDSFLELKRDWELTHRPEAHSPEDKRNPERQQRSDVQEELAPLFRNEAEHDSWLRSKECYATPVYPMRQGMEEVVVGIDSGSTTTKLVAVRARGEQQGQLVFSDYSMNLGNPIKAVAEGLHRLQTAADENGTDLRIVGSCSTGYGEELIKTAFGLDSGIIETMAHYRAAARLMPDVSFILDIGGQDMKAIFVDGGAVVRMELNEACSSGCGTFIQTFATNLGYRVQDFAGLACRGTHPCDLGTRCTVFMNSKVKQVMREGASVADIASGLSYSVVRNCLYKVLKLHGNDNLGNRIVVQGGTMKNDSVVRAFELLTGTEVARSNMPEMMGAYGCALHAIEQLHALGAGTGRSIGELLGTSDYETRLLTCKGCENHCLVTRYSFSGNRHFHSGNKCERVFSNHERGRQRGENIYTYKYHLLFDRPAIPANSSAKLPAATAGPRRLVAIPRVLNMYEDYPFWHALFTTAGFEVMLSSESVFSRYETALGSVMSDNICFPAKLVHAHVKELDERLSAPDMPAGAFIFMPYVVYERQDDARNTNSYNCPIVSAYSDVIRSAMTLHARLDSPVINFRDEKLLVRQLTGYLRGLGIDRQTIRRACRQAAAAQDEYTRLVRQKALDLLAASRREGRLTILLAGRPYHTDPLIQHKLSDMIASLGVNVISEDVVRGDLSVGTGNTRIVRQWAYMNRIIKAGQWCAEQPDDLHFVQMTSFGCGPDSFIQDEIRSIMKEHGKPYTLLKIDDVSNIGSLKLRVRSLVESLRPADDKAPASSSADVGADKPGETVARGTKHAPTEDDEEKLPPITRHILAPYFTEYLTPLLPPLCRLIGWDVEVLPPGDAESAEYGLKYANNEVCYPATLIVGDFVKALRSGRYNPDQVSVVMTQTGGQCRATNYAALIRRALDANGFGQVPLITLGVATSAEDEDKNQDGTLNVPWLRLAPTIVTTFLYGDAISKMYHASVVRLRPDALRVTGSFANAAEALREKYLRLAAEPILKNRPGRLMELIGEAAEAFDAITEDREVPAVGIVGEIFLKFNPFAHQFIADKIIGRGIEVVPALLSPFFLQNFVNVIVEKHMGLRCSNVPDFVIRSIYSLIWRREKQINRVASRFRYFRPFTNIFEEAKDVDGVVSLAAQFGEGWLLPSDIISMVRQGVTNVASLQPFGCIANHVVSKGIEKRLKRRFPELNLVSLDFDSGVSSVNVTNRLLLFLDGLTG</sequence>
<evidence type="ECO:0000259" key="3">
    <source>
        <dbReference type="Pfam" id="PF09989"/>
    </source>
</evidence>
<dbReference type="Pfam" id="PF09989">
    <property type="entry name" value="DUF2229"/>
    <property type="match status" value="1"/>
</dbReference>
<dbReference type="Pfam" id="PF01869">
    <property type="entry name" value="BcrAD_BadFG"/>
    <property type="match status" value="2"/>
</dbReference>
<reference evidence="4 5" key="1">
    <citation type="submission" date="2024-09" db="EMBL/GenBank/DDBJ databases">
        <authorList>
            <person name="Sun Q."/>
            <person name="Mori K."/>
        </authorList>
    </citation>
    <scope>NUCLEOTIDE SEQUENCE [LARGE SCALE GENOMIC DNA]</scope>
    <source>
        <strain evidence="4 5">ATCC 51272</strain>
    </source>
</reference>
<proteinExistence type="predicted"/>